<dbReference type="EMBL" id="CP119881">
    <property type="protein sequence ID" value="WFD36456.1"/>
    <property type="molecule type" value="Genomic_DNA"/>
</dbReference>
<dbReference type="EC" id="2.3.1.225" evidence="10"/>
<name>A0AAF0ETB7_9BASI</name>
<accession>A0AAF0ETB7</accession>
<comment type="similarity">
    <text evidence="10">Belongs to the DHHC palmitoyltransferase family.</text>
</comment>
<evidence type="ECO:0000256" key="4">
    <source>
        <dbReference type="ARBA" id="ARBA00022989"/>
    </source>
</evidence>
<dbReference type="PANTHER" id="PTHR12246">
    <property type="entry name" value="PALMITOYLTRANSFERASE ZDHHC16"/>
    <property type="match status" value="1"/>
</dbReference>
<keyword evidence="7" id="KW-0449">Lipoprotein</keyword>
<feature type="transmembrane region" description="Helical" evidence="10">
    <location>
        <begin position="243"/>
        <end position="268"/>
    </location>
</feature>
<dbReference type="AlphaFoldDB" id="A0AAF0ETB7"/>
<feature type="transmembrane region" description="Helical" evidence="10">
    <location>
        <begin position="202"/>
        <end position="222"/>
    </location>
</feature>
<evidence type="ECO:0000256" key="2">
    <source>
        <dbReference type="ARBA" id="ARBA00022679"/>
    </source>
</evidence>
<keyword evidence="5 10" id="KW-0472">Membrane</keyword>
<evidence type="ECO:0000256" key="7">
    <source>
        <dbReference type="ARBA" id="ARBA00023288"/>
    </source>
</evidence>
<feature type="domain" description="Palmitoyltransferase DHHC" evidence="12">
    <location>
        <begin position="167"/>
        <end position="280"/>
    </location>
</feature>
<keyword evidence="3 10" id="KW-0812">Transmembrane</keyword>
<evidence type="ECO:0000313" key="13">
    <source>
        <dbReference type="EMBL" id="WFD36456.1"/>
    </source>
</evidence>
<dbReference type="PROSITE" id="PS50216">
    <property type="entry name" value="DHHC"/>
    <property type="match status" value="1"/>
</dbReference>
<evidence type="ECO:0000259" key="12">
    <source>
        <dbReference type="Pfam" id="PF01529"/>
    </source>
</evidence>
<dbReference type="GO" id="GO:0016020">
    <property type="term" value="C:membrane"/>
    <property type="evidence" value="ECO:0007669"/>
    <property type="project" value="UniProtKB-SubCell"/>
</dbReference>
<dbReference type="Pfam" id="PF01529">
    <property type="entry name" value="DHHC"/>
    <property type="match status" value="1"/>
</dbReference>
<evidence type="ECO:0000256" key="11">
    <source>
        <dbReference type="SAM" id="SignalP"/>
    </source>
</evidence>
<keyword evidence="2 10" id="KW-0808">Transferase</keyword>
<evidence type="ECO:0000256" key="10">
    <source>
        <dbReference type="RuleBase" id="RU079119"/>
    </source>
</evidence>
<keyword evidence="8 10" id="KW-0012">Acyltransferase</keyword>
<keyword evidence="11" id="KW-0732">Signal</keyword>
<protein>
    <recommendedName>
        <fullName evidence="10">Palmitoyltransferase</fullName>
        <ecNumber evidence="10">2.3.1.225</ecNumber>
    </recommendedName>
</protein>
<evidence type="ECO:0000256" key="3">
    <source>
        <dbReference type="ARBA" id="ARBA00022692"/>
    </source>
</evidence>
<evidence type="ECO:0000256" key="8">
    <source>
        <dbReference type="ARBA" id="ARBA00023315"/>
    </source>
</evidence>
<reference evidence="13" key="1">
    <citation type="submission" date="2023-03" db="EMBL/GenBank/DDBJ databases">
        <title>Mating type loci evolution in Malassezia.</title>
        <authorList>
            <person name="Coelho M.A."/>
        </authorList>
    </citation>
    <scope>NUCLEOTIDE SEQUENCE</scope>
    <source>
        <strain evidence="13">CBS 11721</strain>
    </source>
</reference>
<organism evidence="13 14">
    <name type="scientific">Malassezia cuniculi</name>
    <dbReference type="NCBI Taxonomy" id="948313"/>
    <lineage>
        <taxon>Eukaryota</taxon>
        <taxon>Fungi</taxon>
        <taxon>Dikarya</taxon>
        <taxon>Basidiomycota</taxon>
        <taxon>Ustilaginomycotina</taxon>
        <taxon>Malasseziomycetes</taxon>
        <taxon>Malasseziales</taxon>
        <taxon>Malasseziaceae</taxon>
        <taxon>Malassezia</taxon>
    </lineage>
</organism>
<proteinExistence type="inferred from homology"/>
<dbReference type="Proteomes" id="UP001219933">
    <property type="component" value="Chromosome 5"/>
</dbReference>
<keyword evidence="4 10" id="KW-1133">Transmembrane helix</keyword>
<evidence type="ECO:0000256" key="6">
    <source>
        <dbReference type="ARBA" id="ARBA00023139"/>
    </source>
</evidence>
<evidence type="ECO:0000256" key="1">
    <source>
        <dbReference type="ARBA" id="ARBA00004141"/>
    </source>
</evidence>
<comment type="subcellular location">
    <subcellularLocation>
        <location evidence="1">Membrane</location>
        <topology evidence="1">Multi-pass membrane protein</topology>
    </subcellularLocation>
</comment>
<gene>
    <name evidence="13" type="ORF">MCUN1_003335</name>
</gene>
<evidence type="ECO:0000313" key="14">
    <source>
        <dbReference type="Proteomes" id="UP001219933"/>
    </source>
</evidence>
<sequence>MLDVSFCLLIVANMAFHYFMAVTVSPGTVEFGLSQPERRTGAGSAQWWRLSRERVARATEHSSINLANKDESSPADSSTSFRFCQKCNPLFMSSALATLPTELRAIERRNRMAALRPEADPSLYRNTCTSNYDETGRFPDQEADEGEAEVRAWLGEEEAMRIVPPPKPERAHHCKTCKACILKYDHHCPWINQCVGLGNERYFILFMVWMSFGSSVFVLSSWRIAWEAVRPQGTWPYALAPRLLYVIMYTKAAFMGCAVGFLAFWHLWLICNGETSVENQDNAHYHKIARSRNNVFVNVYDLGMLRNLQIFFNVGPGMAKPYYTLLLPIPVAPYSDGWHWSKRAGLGGRHRGIDVQEEFTDEEP</sequence>
<comment type="catalytic activity">
    <reaction evidence="9 10">
        <text>L-cysteinyl-[protein] + hexadecanoyl-CoA = S-hexadecanoyl-L-cysteinyl-[protein] + CoA</text>
        <dbReference type="Rhea" id="RHEA:36683"/>
        <dbReference type="Rhea" id="RHEA-COMP:10131"/>
        <dbReference type="Rhea" id="RHEA-COMP:11032"/>
        <dbReference type="ChEBI" id="CHEBI:29950"/>
        <dbReference type="ChEBI" id="CHEBI:57287"/>
        <dbReference type="ChEBI" id="CHEBI:57379"/>
        <dbReference type="ChEBI" id="CHEBI:74151"/>
        <dbReference type="EC" id="2.3.1.225"/>
    </reaction>
</comment>
<dbReference type="InterPro" id="IPR039859">
    <property type="entry name" value="PFA4/ZDH16/20/ERF2-like"/>
</dbReference>
<feature type="chain" id="PRO_5042082133" description="Palmitoyltransferase" evidence="11">
    <location>
        <begin position="22"/>
        <end position="364"/>
    </location>
</feature>
<keyword evidence="14" id="KW-1185">Reference proteome</keyword>
<evidence type="ECO:0000256" key="5">
    <source>
        <dbReference type="ARBA" id="ARBA00023136"/>
    </source>
</evidence>
<dbReference type="GO" id="GO:0019706">
    <property type="term" value="F:protein-cysteine S-palmitoyltransferase activity"/>
    <property type="evidence" value="ECO:0007669"/>
    <property type="project" value="UniProtKB-EC"/>
</dbReference>
<keyword evidence="6" id="KW-0564">Palmitate</keyword>
<evidence type="ECO:0000256" key="9">
    <source>
        <dbReference type="ARBA" id="ARBA00048048"/>
    </source>
</evidence>
<dbReference type="InterPro" id="IPR001594">
    <property type="entry name" value="Palmitoyltrfase_DHHC"/>
</dbReference>
<comment type="domain">
    <text evidence="10">The DHHC domain is required for palmitoyltransferase activity.</text>
</comment>
<feature type="signal peptide" evidence="11">
    <location>
        <begin position="1"/>
        <end position="21"/>
    </location>
</feature>